<dbReference type="Proteomes" id="UP001732700">
    <property type="component" value="Chromosome 5A"/>
</dbReference>
<dbReference type="EnsemblPlants" id="AVESA.00010b.r2.5AG0796750.1">
    <property type="protein sequence ID" value="AVESA.00010b.r2.5AG0796750.1.CDS"/>
    <property type="gene ID" value="AVESA.00010b.r2.5AG0796750"/>
</dbReference>
<reference evidence="1" key="2">
    <citation type="submission" date="2025-09" db="UniProtKB">
        <authorList>
            <consortium name="EnsemblPlants"/>
        </authorList>
    </citation>
    <scope>IDENTIFICATION</scope>
</reference>
<reference evidence="1" key="1">
    <citation type="submission" date="2021-05" db="EMBL/GenBank/DDBJ databases">
        <authorList>
            <person name="Scholz U."/>
            <person name="Mascher M."/>
            <person name="Fiebig A."/>
        </authorList>
    </citation>
    <scope>NUCLEOTIDE SEQUENCE [LARGE SCALE GENOMIC DNA]</scope>
</reference>
<protein>
    <submittedName>
        <fullName evidence="1">Uncharacterized protein</fullName>
    </submittedName>
</protein>
<organism evidence="1 2">
    <name type="scientific">Avena sativa</name>
    <name type="common">Oat</name>
    <dbReference type="NCBI Taxonomy" id="4498"/>
    <lineage>
        <taxon>Eukaryota</taxon>
        <taxon>Viridiplantae</taxon>
        <taxon>Streptophyta</taxon>
        <taxon>Embryophyta</taxon>
        <taxon>Tracheophyta</taxon>
        <taxon>Spermatophyta</taxon>
        <taxon>Magnoliopsida</taxon>
        <taxon>Liliopsida</taxon>
        <taxon>Poales</taxon>
        <taxon>Poaceae</taxon>
        <taxon>BOP clade</taxon>
        <taxon>Pooideae</taxon>
        <taxon>Poodae</taxon>
        <taxon>Poeae</taxon>
        <taxon>Poeae Chloroplast Group 1 (Aveneae type)</taxon>
        <taxon>Aveninae</taxon>
        <taxon>Avena</taxon>
    </lineage>
</organism>
<keyword evidence="2" id="KW-1185">Reference proteome</keyword>
<accession>A0ACD5XI17</accession>
<name>A0ACD5XI17_AVESA</name>
<proteinExistence type="predicted"/>
<sequence>MRVFAKMDDESPASPDQSSDFEFFTIMLRNPWEKLRLPDKFAEFLDGQEPRAVKLREAGGGQRRLWDVEVVFDGKGQMYLERGWEQFAREHDVHQGHFLLFSYDGEAVLTVKVFDGSMCRRHYRYQHEDDEDASETPAAPLSSRLVTVKEEEASISPGSESNSDGGSSSKDSIGHTDGKNSNDCGSKKSTDGGSENSISSAEMDGIDDAPTPQFTVTLKNSNLESRQKQYLNVPPEFQKAHGYDRRSEVALRMRGRPWTVKLKHNVRAGGRTRASFRYGWHQFCVDNGLDVGDVCFFRALRGGGAEDHELKVEVRKLDGTFIN</sequence>
<evidence type="ECO:0000313" key="2">
    <source>
        <dbReference type="Proteomes" id="UP001732700"/>
    </source>
</evidence>
<evidence type="ECO:0000313" key="1">
    <source>
        <dbReference type="EnsemblPlants" id="AVESA.00010b.r2.5AG0796750.1.CDS"/>
    </source>
</evidence>